<name>A0A6J8DNJ9_MYTCO</name>
<proteinExistence type="predicted"/>
<evidence type="ECO:0000313" key="1">
    <source>
        <dbReference type="EMBL" id="CAC5410203.1"/>
    </source>
</evidence>
<organism evidence="1 2">
    <name type="scientific">Mytilus coruscus</name>
    <name type="common">Sea mussel</name>
    <dbReference type="NCBI Taxonomy" id="42192"/>
    <lineage>
        <taxon>Eukaryota</taxon>
        <taxon>Metazoa</taxon>
        <taxon>Spiralia</taxon>
        <taxon>Lophotrochozoa</taxon>
        <taxon>Mollusca</taxon>
        <taxon>Bivalvia</taxon>
        <taxon>Autobranchia</taxon>
        <taxon>Pteriomorphia</taxon>
        <taxon>Mytilida</taxon>
        <taxon>Mytiloidea</taxon>
        <taxon>Mytilidae</taxon>
        <taxon>Mytilinae</taxon>
        <taxon>Mytilus</taxon>
    </lineage>
</organism>
<gene>
    <name evidence="1" type="ORF">MCOR_43406</name>
</gene>
<dbReference type="OrthoDB" id="10386353at2759"/>
<dbReference type="EMBL" id="CACVKT020007742">
    <property type="protein sequence ID" value="CAC5410203.1"/>
    <property type="molecule type" value="Genomic_DNA"/>
</dbReference>
<dbReference type="SUPFAM" id="SSF52266">
    <property type="entry name" value="SGNH hydrolase"/>
    <property type="match status" value="1"/>
</dbReference>
<dbReference type="Proteomes" id="UP000507470">
    <property type="component" value="Unassembled WGS sequence"/>
</dbReference>
<evidence type="ECO:0000313" key="2">
    <source>
        <dbReference type="Proteomes" id="UP000507470"/>
    </source>
</evidence>
<protein>
    <submittedName>
        <fullName evidence="1">Uncharacterized protein</fullName>
    </submittedName>
</protein>
<accession>A0A6J8DNJ9</accession>
<sequence>MSLLNSFTAVKSQFNFFNATILFNGNSESSEQNSENESISLDLSAKNVPDFLQISPKKHSVTIHVAQHMLKDVQRILDNDLNFIRSHFQCGNIYKTVSNSDIIFGGNDISADKSLKEIEKDDASLPWAARSYRNKACSIIVSGLPQRNDVKCVQGKGSPRKTVSTFWIGFIRQYEMYMSDSFSQNKGFYTHDGIHFNSRETSRYIKTINNIVGILNYHSDVCAHYVELNHKTSSCRFGKKIKCHKCNMYGHKLKVCKA</sequence>
<keyword evidence="2" id="KW-1185">Reference proteome</keyword>
<dbReference type="AlphaFoldDB" id="A0A6J8DNJ9"/>
<reference evidence="1 2" key="1">
    <citation type="submission" date="2020-06" db="EMBL/GenBank/DDBJ databases">
        <authorList>
            <person name="Li R."/>
            <person name="Bekaert M."/>
        </authorList>
    </citation>
    <scope>NUCLEOTIDE SEQUENCE [LARGE SCALE GENOMIC DNA]</scope>
    <source>
        <strain evidence="2">wild</strain>
    </source>
</reference>